<evidence type="ECO:0000313" key="1">
    <source>
        <dbReference type="EMBL" id="AKK03984.1"/>
    </source>
</evidence>
<dbReference type="OrthoDB" id="4400982at2"/>
<dbReference type="AlphaFoldDB" id="A0A0G3GS73"/>
<reference evidence="1 2" key="1">
    <citation type="submission" date="2015-05" db="EMBL/GenBank/DDBJ databases">
        <title>Complete genome sequence of Corynebacterium epidermidicanis DSM 45586, isolated from the skin of a dog suffering from pruritus.</title>
        <authorList>
            <person name="Ruckert C."/>
            <person name="Albersmeier A."/>
            <person name="Winkler A."/>
            <person name="Tauch A."/>
        </authorList>
    </citation>
    <scope>NUCLEOTIDE SEQUENCE [LARGE SCALE GENOMIC DNA]</scope>
    <source>
        <strain evidence="1 2">DSM 45586</strain>
    </source>
</reference>
<dbReference type="STRING" id="1050174.CEPID_10775"/>
<dbReference type="RefSeq" id="WP_144413516.1">
    <property type="nucleotide sequence ID" value="NZ_CP011541.1"/>
</dbReference>
<keyword evidence="2" id="KW-1185">Reference proteome</keyword>
<accession>A0A0G3GS73</accession>
<gene>
    <name evidence="1" type="ORF">CEPID_10775</name>
</gene>
<evidence type="ECO:0000313" key="2">
    <source>
        <dbReference type="Proteomes" id="UP000035368"/>
    </source>
</evidence>
<dbReference type="PATRIC" id="fig|1050174.4.peg.2170"/>
<dbReference type="EMBL" id="CP011541">
    <property type="protein sequence ID" value="AKK03984.1"/>
    <property type="molecule type" value="Genomic_DNA"/>
</dbReference>
<proteinExistence type="predicted"/>
<dbReference type="KEGG" id="cei:CEPID_10775"/>
<dbReference type="Gene3D" id="3.40.50.720">
    <property type="entry name" value="NAD(P)-binding Rossmann-like Domain"/>
    <property type="match status" value="1"/>
</dbReference>
<dbReference type="SUPFAM" id="SSF51735">
    <property type="entry name" value="NAD(P)-binding Rossmann-fold domains"/>
    <property type="match status" value="1"/>
</dbReference>
<protein>
    <submittedName>
        <fullName evidence="1">Rossmann-like domain</fullName>
    </submittedName>
</protein>
<name>A0A0G3GS73_9CORY</name>
<dbReference type="InterPro" id="IPR036291">
    <property type="entry name" value="NAD(P)-bd_dom_sf"/>
</dbReference>
<sequence>MMTKPRMRIGVIGHLDYQLADRLENAGHSVEWRVPWEAVAEFDCLLLAVSAEDLPDVVARLRGRVRQRQIVIHTCVELGARALRELGGVAIALHPIDDLCAVGAEDELSETVATLLVQEMELRPVMVPEGDRVALGAALRKVVEVKQSLANLEASFESDGAYALFVAARNSTTWGYY</sequence>
<dbReference type="Proteomes" id="UP000035368">
    <property type="component" value="Chromosome"/>
</dbReference>
<organism evidence="1 2">
    <name type="scientific">Corynebacterium epidermidicanis</name>
    <dbReference type="NCBI Taxonomy" id="1050174"/>
    <lineage>
        <taxon>Bacteria</taxon>
        <taxon>Bacillati</taxon>
        <taxon>Actinomycetota</taxon>
        <taxon>Actinomycetes</taxon>
        <taxon>Mycobacteriales</taxon>
        <taxon>Corynebacteriaceae</taxon>
        <taxon>Corynebacterium</taxon>
    </lineage>
</organism>